<sequence length="349" mass="37655">MALVLGASTLLSIRSAVAEPACTTVEQDAAVAVDVARRCDARVEIGSARTETAQTFARPDGGFSTGESPTPRWARKPDGSWADVDVTLMPSADGSISPKVSVLPIVFSGGGMGPVALVRDSDRELALTWPGGALPEPVLSGADDLPRGAARCRSAIHRVSTSLVCGIRDPDRSERSEMTPILNVAVHGKYEYADYWGGMSALITEVVENLKSERVDMPWIDPGEQACFMFADGRHFADNRDWWPDNYLYVAVNRSTGYGGLTWMAGGERALNGSDGISDGIWVSDNASFPDFDPRVVSDPGFPLFYDPRSTVPISQVRLVLENFCSARTGDRPDGIEWVLGELNGQRVE</sequence>
<dbReference type="AlphaFoldDB" id="A0A7W7SYW0"/>
<protein>
    <submittedName>
        <fullName evidence="3">Uncharacterized protein</fullName>
    </submittedName>
</protein>
<reference evidence="3 4" key="1">
    <citation type="submission" date="2020-08" db="EMBL/GenBank/DDBJ databases">
        <title>Sequencing the genomes of 1000 actinobacteria strains.</title>
        <authorList>
            <person name="Klenk H.-P."/>
        </authorList>
    </citation>
    <scope>NUCLEOTIDE SEQUENCE [LARGE SCALE GENOMIC DNA]</scope>
    <source>
        <strain evidence="3 4">DSM 45084</strain>
    </source>
</reference>
<organism evidence="3 4">
    <name type="scientific">Saccharothrix violaceirubra</name>
    <dbReference type="NCBI Taxonomy" id="413306"/>
    <lineage>
        <taxon>Bacteria</taxon>
        <taxon>Bacillati</taxon>
        <taxon>Actinomycetota</taxon>
        <taxon>Actinomycetes</taxon>
        <taxon>Pseudonocardiales</taxon>
        <taxon>Pseudonocardiaceae</taxon>
        <taxon>Saccharothrix</taxon>
    </lineage>
</organism>
<evidence type="ECO:0000256" key="2">
    <source>
        <dbReference type="SAM" id="SignalP"/>
    </source>
</evidence>
<comment type="caution">
    <text evidence="3">The sequence shown here is derived from an EMBL/GenBank/DDBJ whole genome shotgun (WGS) entry which is preliminary data.</text>
</comment>
<dbReference type="Pfam" id="PF14430">
    <property type="entry name" value="Imm1"/>
    <property type="match status" value="1"/>
</dbReference>
<name>A0A7W7SYW0_9PSEU</name>
<proteinExistence type="predicted"/>
<evidence type="ECO:0000256" key="1">
    <source>
        <dbReference type="SAM" id="MobiDB-lite"/>
    </source>
</evidence>
<feature type="signal peptide" evidence="2">
    <location>
        <begin position="1"/>
        <end position="18"/>
    </location>
</feature>
<dbReference type="InterPro" id="IPR025680">
    <property type="entry name" value="DddI"/>
</dbReference>
<keyword evidence="2" id="KW-0732">Signal</keyword>
<keyword evidence="4" id="KW-1185">Reference proteome</keyword>
<dbReference type="EMBL" id="JACHJS010000001">
    <property type="protein sequence ID" value="MBB4963486.1"/>
    <property type="molecule type" value="Genomic_DNA"/>
</dbReference>
<dbReference type="Proteomes" id="UP000542674">
    <property type="component" value="Unassembled WGS sequence"/>
</dbReference>
<evidence type="ECO:0000313" key="4">
    <source>
        <dbReference type="Proteomes" id="UP000542674"/>
    </source>
</evidence>
<feature type="chain" id="PRO_5030785493" evidence="2">
    <location>
        <begin position="19"/>
        <end position="349"/>
    </location>
</feature>
<dbReference type="RefSeq" id="WP_221447136.1">
    <property type="nucleotide sequence ID" value="NZ_BAABAI010000011.1"/>
</dbReference>
<evidence type="ECO:0000313" key="3">
    <source>
        <dbReference type="EMBL" id="MBB4963486.1"/>
    </source>
</evidence>
<feature type="region of interest" description="Disordered" evidence="1">
    <location>
        <begin position="56"/>
        <end position="78"/>
    </location>
</feature>
<accession>A0A7W7SYW0</accession>
<gene>
    <name evidence="3" type="ORF">F4559_000845</name>
</gene>